<dbReference type="EMBL" id="VDCV01000016">
    <property type="protein sequence ID" value="KAB5519651.1"/>
    <property type="molecule type" value="Genomic_DNA"/>
</dbReference>
<evidence type="ECO:0000313" key="4">
    <source>
        <dbReference type="Proteomes" id="UP000326939"/>
    </source>
</evidence>
<name>A0A5N5JK50_9ROSI</name>
<dbReference type="Proteomes" id="UP000326939">
    <property type="component" value="Chromosome 16"/>
</dbReference>
<reference evidence="3" key="3">
    <citation type="submission" date="2019-05" db="EMBL/GenBank/DDBJ databases">
        <authorList>
            <person name="Zhang R."/>
        </authorList>
    </citation>
    <scope>NUCLEOTIDE SEQUENCE [LARGE SCALE GENOMIC DNA]</scope>
    <source>
        <strain evidence="3">Br00</strain>
        <tissue evidence="3">Leaf</tissue>
    </source>
</reference>
<organism evidence="3 4">
    <name type="scientific">Salix brachista</name>
    <dbReference type="NCBI Taxonomy" id="2182728"/>
    <lineage>
        <taxon>Eukaryota</taxon>
        <taxon>Viridiplantae</taxon>
        <taxon>Streptophyta</taxon>
        <taxon>Embryophyta</taxon>
        <taxon>Tracheophyta</taxon>
        <taxon>Spermatophyta</taxon>
        <taxon>Magnoliopsida</taxon>
        <taxon>eudicotyledons</taxon>
        <taxon>Gunneridae</taxon>
        <taxon>Pentapetalae</taxon>
        <taxon>rosids</taxon>
        <taxon>fabids</taxon>
        <taxon>Malpighiales</taxon>
        <taxon>Salicaceae</taxon>
        <taxon>Saliceae</taxon>
        <taxon>Salix</taxon>
    </lineage>
</organism>
<sequence>MASESQRHNEGESQPSESTHFPSGRLKYRGAGYPPPISYPPTLGYDSSWTISTTTTTWPALRPELPVFQVENFSLNRIKLPIYNKDNSVESWVVDKLAKERSNEAMSFHFRMVFSTSCRSGSWLRSNPQSMKVVCEDIIIAFAGASGDGNIAASDRDCLVLS</sequence>
<keyword evidence="4" id="KW-1185">Reference proteome</keyword>
<accession>A0A5N5JK50</accession>
<reference evidence="3" key="2">
    <citation type="journal article" date="2019" name="Nat. Commun.">
        <title>Genome-wide analysis of Cushion willow provides insights into alpine plant divergence in a biodiversity hotspot.</title>
        <authorList>
            <person name="Chen J.H."/>
            <person name="Huang Y."/>
            <person name="Brachi B."/>
            <person name="Yun Q.Z."/>
            <person name="Zhang W."/>
            <person name="Lu W."/>
            <person name="Li H.N."/>
            <person name="Li W.Q."/>
            <person name="Sun X.D."/>
            <person name="Wang G.Y."/>
            <person name="He J."/>
            <person name="Zhou Z."/>
            <person name="Chen K.Y."/>
            <person name="Ji Y.H."/>
            <person name="Shi M.M."/>
            <person name="Sun W.G."/>
            <person name="Yang Y.P."/>
            <person name="Zhang R.G."/>
            <person name="Abbott R.J."/>
            <person name="Sun H."/>
        </authorList>
    </citation>
    <scope>NUCLEOTIDE SEQUENCE</scope>
    <source>
        <strain evidence="3">Br00</strain>
        <tissue evidence="3">Leaf</tissue>
    </source>
</reference>
<reference evidence="4" key="1">
    <citation type="journal article" date="2019" name="Gigascience">
        <title>De novo genome assembly of the endangered Acer yangbiense, a plant species with extremely small populations endemic to Yunnan Province, China.</title>
        <authorList>
            <person name="Yang J."/>
            <person name="Wariss H.M."/>
            <person name="Tao L."/>
            <person name="Zhang R."/>
            <person name="Yun Q."/>
            <person name="Hollingsworth P."/>
            <person name="Dao Z."/>
            <person name="Luo G."/>
            <person name="Guo H."/>
            <person name="Ma Y."/>
            <person name="Sun W."/>
        </authorList>
    </citation>
    <scope>NUCLEOTIDE SEQUENCE [LARGE SCALE GENOMIC DNA]</scope>
    <source>
        <strain evidence="4">cv. br00</strain>
    </source>
</reference>
<feature type="region of interest" description="Disordered" evidence="1">
    <location>
        <begin position="1"/>
        <end position="25"/>
    </location>
</feature>
<evidence type="ECO:0000313" key="3">
    <source>
        <dbReference type="EMBL" id="KAB5519651.1"/>
    </source>
</evidence>
<feature type="compositionally biased region" description="Basic and acidic residues" evidence="1">
    <location>
        <begin position="1"/>
        <end position="11"/>
    </location>
</feature>
<comment type="caution">
    <text evidence="3">The sequence shown here is derived from an EMBL/GenBank/DDBJ whole genome shotgun (WGS) entry which is preliminary data.</text>
</comment>
<feature type="compositionally biased region" description="Polar residues" evidence="1">
    <location>
        <begin position="12"/>
        <end position="21"/>
    </location>
</feature>
<evidence type="ECO:0000256" key="1">
    <source>
        <dbReference type="SAM" id="MobiDB-lite"/>
    </source>
</evidence>
<proteinExistence type="predicted"/>
<dbReference type="AlphaFoldDB" id="A0A5N5JK50"/>
<dbReference type="EMBL" id="VDCV01000016">
    <property type="protein sequence ID" value="KAB5519631.1"/>
    <property type="molecule type" value="Genomic_DNA"/>
</dbReference>
<gene>
    <name evidence="2" type="ORF">DKX38_023950</name>
    <name evidence="3" type="ORF">DKX38_023970</name>
</gene>
<evidence type="ECO:0000313" key="2">
    <source>
        <dbReference type="EMBL" id="KAB5519631.1"/>
    </source>
</evidence>
<protein>
    <submittedName>
        <fullName evidence="3">Uncharacterized protein</fullName>
    </submittedName>
</protein>